<sequence length="319" mass="36786">MIFLFKILYIISYFNIIISKINGKNVYNKDEFIESLVNGEETLSIGNHIVLDNLDVLNINIKKISISGSANNSTLNFVNVDSINLSFLENCEDIKLKNIAINGNIKFNNNLNIDFYKVKLNGYFISNNNDTSIYKNLKISYSEFHLPNQSNGYEIYNYHMDIINSKWYGNTISNIHLIKIENAKTHPTNINIKNSNFDGNYYNGAISLQYASFTCSDSKFEQFYSGYKLLSGGALNILYSNNTLINNKFNNNYSVSPGGSISIKFSYQTYIDYIVFRNSTSYEAVMILFFFFVLNATSLKHKYKYLYFIFIYNCGIFLF</sequence>
<proteinExistence type="predicted"/>
<dbReference type="OrthoDB" id="2158043at2759"/>
<accession>A0A1Y1VJQ4</accession>
<evidence type="ECO:0000256" key="1">
    <source>
        <dbReference type="SAM" id="Phobius"/>
    </source>
</evidence>
<reference evidence="2 3" key="2">
    <citation type="submission" date="2016-08" db="EMBL/GenBank/DDBJ databases">
        <title>Pervasive Adenine N6-methylation of Active Genes in Fungi.</title>
        <authorList>
            <consortium name="DOE Joint Genome Institute"/>
            <person name="Mondo S.J."/>
            <person name="Dannebaum R.O."/>
            <person name="Kuo R.C."/>
            <person name="Labutti K."/>
            <person name="Haridas S."/>
            <person name="Kuo A."/>
            <person name="Salamov A."/>
            <person name="Ahrendt S.R."/>
            <person name="Lipzen A."/>
            <person name="Sullivan W."/>
            <person name="Andreopoulos W.B."/>
            <person name="Clum A."/>
            <person name="Lindquist E."/>
            <person name="Daum C."/>
            <person name="Ramamoorthy G.K."/>
            <person name="Gryganskyi A."/>
            <person name="Culley D."/>
            <person name="Magnuson J.K."/>
            <person name="James T.Y."/>
            <person name="O'Malley M.A."/>
            <person name="Stajich J.E."/>
            <person name="Spatafora J.W."/>
            <person name="Visel A."/>
            <person name="Grigoriev I.V."/>
        </authorList>
    </citation>
    <scope>NUCLEOTIDE SEQUENCE [LARGE SCALE GENOMIC DNA]</scope>
    <source>
        <strain evidence="3">finn</strain>
    </source>
</reference>
<keyword evidence="1" id="KW-0812">Transmembrane</keyword>
<dbReference type="Proteomes" id="UP000193719">
    <property type="component" value="Unassembled WGS sequence"/>
</dbReference>
<evidence type="ECO:0000313" key="2">
    <source>
        <dbReference type="EMBL" id="ORX57942.1"/>
    </source>
</evidence>
<dbReference type="AlphaFoldDB" id="A0A1Y1VJQ4"/>
<protein>
    <recommendedName>
        <fullName evidence="4">Right handed beta helix domain-containing protein</fullName>
    </recommendedName>
</protein>
<evidence type="ECO:0000313" key="3">
    <source>
        <dbReference type="Proteomes" id="UP000193719"/>
    </source>
</evidence>
<keyword evidence="3" id="KW-1185">Reference proteome</keyword>
<comment type="caution">
    <text evidence="2">The sequence shown here is derived from an EMBL/GenBank/DDBJ whole genome shotgun (WGS) entry which is preliminary data.</text>
</comment>
<evidence type="ECO:0008006" key="4">
    <source>
        <dbReference type="Google" id="ProtNLM"/>
    </source>
</evidence>
<keyword evidence="1" id="KW-0472">Membrane</keyword>
<feature type="transmembrane region" description="Helical" evidence="1">
    <location>
        <begin position="281"/>
        <end position="299"/>
    </location>
</feature>
<name>A0A1Y1VJQ4_9FUNG</name>
<gene>
    <name evidence="2" type="ORF">BCR36DRAFT_277673</name>
</gene>
<reference evidence="2 3" key="1">
    <citation type="submission" date="2016-08" db="EMBL/GenBank/DDBJ databases">
        <title>Genomes of anaerobic fungi encode conserved fungal cellulosomes for biomass hydrolysis.</title>
        <authorList>
            <consortium name="DOE Joint Genome Institute"/>
            <person name="Haitjema C.H."/>
            <person name="Gilmore S.P."/>
            <person name="Henske J.K."/>
            <person name="Solomon K.V."/>
            <person name="De Groot R."/>
            <person name="Kuo A."/>
            <person name="Mondo S.J."/>
            <person name="Salamov A.A."/>
            <person name="Labutti K."/>
            <person name="Zhao Z."/>
            <person name="Chiniquy J."/>
            <person name="Barry K."/>
            <person name="Brewer H.M."/>
            <person name="Purvine S.O."/>
            <person name="Wright A.T."/>
            <person name="Boxma B."/>
            <person name="Van Alen T."/>
            <person name="Hackstein J.H."/>
            <person name="Baker S.E."/>
            <person name="Grigoriev I.V."/>
            <person name="O'Malley M.A."/>
        </authorList>
    </citation>
    <scope>NUCLEOTIDE SEQUENCE [LARGE SCALE GENOMIC DNA]</scope>
    <source>
        <strain evidence="3">finn</strain>
    </source>
</reference>
<dbReference type="EMBL" id="MCFH01000005">
    <property type="protein sequence ID" value="ORX57942.1"/>
    <property type="molecule type" value="Genomic_DNA"/>
</dbReference>
<organism evidence="2 3">
    <name type="scientific">Piromyces finnis</name>
    <dbReference type="NCBI Taxonomy" id="1754191"/>
    <lineage>
        <taxon>Eukaryota</taxon>
        <taxon>Fungi</taxon>
        <taxon>Fungi incertae sedis</taxon>
        <taxon>Chytridiomycota</taxon>
        <taxon>Chytridiomycota incertae sedis</taxon>
        <taxon>Neocallimastigomycetes</taxon>
        <taxon>Neocallimastigales</taxon>
        <taxon>Neocallimastigaceae</taxon>
        <taxon>Piromyces</taxon>
    </lineage>
</organism>
<keyword evidence="1" id="KW-1133">Transmembrane helix</keyword>